<organism evidence="1 2">
    <name type="scientific">Chlorella sorokiniana</name>
    <name type="common">Freshwater green alga</name>
    <dbReference type="NCBI Taxonomy" id="3076"/>
    <lineage>
        <taxon>Eukaryota</taxon>
        <taxon>Viridiplantae</taxon>
        <taxon>Chlorophyta</taxon>
        <taxon>core chlorophytes</taxon>
        <taxon>Trebouxiophyceae</taxon>
        <taxon>Chlorellales</taxon>
        <taxon>Chlorellaceae</taxon>
        <taxon>Chlorella clade</taxon>
        <taxon>Chlorella</taxon>
    </lineage>
</organism>
<proteinExistence type="predicted"/>
<evidence type="ECO:0000313" key="2">
    <source>
        <dbReference type="Proteomes" id="UP000239899"/>
    </source>
</evidence>
<name>A0A2P6TXG2_CHLSO</name>
<dbReference type="AlphaFoldDB" id="A0A2P6TXG2"/>
<protein>
    <submittedName>
        <fullName evidence="1">GRIP and coiled-coil domain-containing</fullName>
    </submittedName>
</protein>
<keyword evidence="2" id="KW-1185">Reference proteome</keyword>
<evidence type="ECO:0000313" key="1">
    <source>
        <dbReference type="EMBL" id="PRW58755.1"/>
    </source>
</evidence>
<comment type="caution">
    <text evidence="1">The sequence shown here is derived from an EMBL/GenBank/DDBJ whole genome shotgun (WGS) entry which is preliminary data.</text>
</comment>
<gene>
    <name evidence="1" type="ORF">C2E21_2572</name>
</gene>
<accession>A0A2P6TXG2</accession>
<dbReference type="EMBL" id="LHPG02000004">
    <property type="protein sequence ID" value="PRW58755.1"/>
    <property type="molecule type" value="Genomic_DNA"/>
</dbReference>
<dbReference type="Proteomes" id="UP000239899">
    <property type="component" value="Unassembled WGS sequence"/>
</dbReference>
<reference evidence="1 2" key="1">
    <citation type="journal article" date="2018" name="Plant J.">
        <title>Genome sequences of Chlorella sorokiniana UTEX 1602 and Micractinium conductrix SAG 241.80: implications to maltose excretion by a green alga.</title>
        <authorList>
            <person name="Arriola M.B."/>
            <person name="Velmurugan N."/>
            <person name="Zhang Y."/>
            <person name="Plunkett M.H."/>
            <person name="Hondzo H."/>
            <person name="Barney B.M."/>
        </authorList>
    </citation>
    <scope>NUCLEOTIDE SEQUENCE [LARGE SCALE GENOMIC DNA]</scope>
    <source>
        <strain evidence="2">UTEX 1602</strain>
    </source>
</reference>
<sequence>MPTIATFSMGQLASKPHFAAPLPPRSAAPSTSRLHVRRQRSQPMAATFSCEFIASAKEVALYTGACLAVGMAQPSLTQLGGQVSHRLLPPGWQLVPEAKAEPLLKVWNGLTKSKADAQKALAAARADQAKLKEQLKRRGVDA</sequence>